<feature type="region of interest" description="Disordered" evidence="3">
    <location>
        <begin position="612"/>
        <end position="654"/>
    </location>
</feature>
<reference evidence="4" key="2">
    <citation type="journal article" date="2019" name="IMA Fungus">
        <title>Genome sequencing and comparison of five Tilletia species to identify candidate genes for the detection of regulated species infecting wheat.</title>
        <authorList>
            <person name="Nguyen H.D.T."/>
            <person name="Sultana T."/>
            <person name="Kesanakurti P."/>
            <person name="Hambleton S."/>
        </authorList>
    </citation>
    <scope>NUCLEOTIDE SEQUENCE</scope>
    <source>
        <strain evidence="4">DAOMC 236416</strain>
    </source>
</reference>
<dbReference type="EMBL" id="LWDF02000019">
    <property type="protein sequence ID" value="KAE8260075.1"/>
    <property type="molecule type" value="Genomic_DNA"/>
</dbReference>
<protein>
    <recommendedName>
        <fullName evidence="6">Carbohydrate kinase FGGY N-terminal domain-containing protein</fullName>
    </recommendedName>
</protein>
<keyword evidence="5" id="KW-1185">Reference proteome</keyword>
<feature type="compositionally biased region" description="Polar residues" evidence="3">
    <location>
        <begin position="32"/>
        <end position="51"/>
    </location>
</feature>
<evidence type="ECO:0008006" key="6">
    <source>
        <dbReference type="Google" id="ProtNLM"/>
    </source>
</evidence>
<dbReference type="PANTHER" id="PTHR10196">
    <property type="entry name" value="SUGAR KINASE"/>
    <property type="match status" value="1"/>
</dbReference>
<comment type="caution">
    <text evidence="4">The sequence shown here is derived from an EMBL/GenBank/DDBJ whole genome shotgun (WGS) entry which is preliminary data.</text>
</comment>
<evidence type="ECO:0000256" key="2">
    <source>
        <dbReference type="ARBA" id="ARBA00022777"/>
    </source>
</evidence>
<keyword evidence="1" id="KW-0808">Transferase</keyword>
<evidence type="ECO:0000313" key="4">
    <source>
        <dbReference type="EMBL" id="KAE8260075.1"/>
    </source>
</evidence>
<reference evidence="4" key="1">
    <citation type="submission" date="2016-04" db="EMBL/GenBank/DDBJ databases">
        <authorList>
            <person name="Nguyen H.D."/>
            <person name="Samba Siva P."/>
            <person name="Cullis J."/>
            <person name="Levesque C.A."/>
            <person name="Hambleton S."/>
        </authorList>
    </citation>
    <scope>NUCLEOTIDE SEQUENCE</scope>
    <source>
        <strain evidence="4">DAOMC 236416</strain>
    </source>
</reference>
<feature type="region of interest" description="Disordered" evidence="3">
    <location>
        <begin position="32"/>
        <end position="53"/>
    </location>
</feature>
<dbReference type="AlphaFoldDB" id="A0A177THF1"/>
<dbReference type="Gene3D" id="3.30.420.40">
    <property type="match status" value="2"/>
</dbReference>
<dbReference type="GO" id="GO:0005829">
    <property type="term" value="C:cytosol"/>
    <property type="evidence" value="ECO:0007669"/>
    <property type="project" value="TreeGrafter"/>
</dbReference>
<feature type="compositionally biased region" description="Low complexity" evidence="3">
    <location>
        <begin position="638"/>
        <end position="652"/>
    </location>
</feature>
<feature type="region of interest" description="Disordered" evidence="3">
    <location>
        <begin position="116"/>
        <end position="136"/>
    </location>
</feature>
<dbReference type="GO" id="GO:0004856">
    <property type="term" value="F:D-xylulokinase activity"/>
    <property type="evidence" value="ECO:0007669"/>
    <property type="project" value="TreeGrafter"/>
</dbReference>
<accession>A0A177THF1</accession>
<dbReference type="GO" id="GO:0005997">
    <property type="term" value="P:xylulose metabolic process"/>
    <property type="evidence" value="ECO:0007669"/>
    <property type="project" value="TreeGrafter"/>
</dbReference>
<evidence type="ECO:0000256" key="1">
    <source>
        <dbReference type="ARBA" id="ARBA00022679"/>
    </source>
</evidence>
<evidence type="ECO:0000313" key="5">
    <source>
        <dbReference type="Proteomes" id="UP000077521"/>
    </source>
</evidence>
<gene>
    <name evidence="4" type="ORF">A4X13_0g586</name>
</gene>
<dbReference type="Proteomes" id="UP000077521">
    <property type="component" value="Unassembled WGS sequence"/>
</dbReference>
<proteinExistence type="predicted"/>
<organism evidence="4 5">
    <name type="scientific">Tilletia indica</name>
    <dbReference type="NCBI Taxonomy" id="43049"/>
    <lineage>
        <taxon>Eukaryota</taxon>
        <taxon>Fungi</taxon>
        <taxon>Dikarya</taxon>
        <taxon>Basidiomycota</taxon>
        <taxon>Ustilaginomycotina</taxon>
        <taxon>Exobasidiomycetes</taxon>
        <taxon>Tilletiales</taxon>
        <taxon>Tilletiaceae</taxon>
        <taxon>Tilletia</taxon>
    </lineage>
</organism>
<name>A0A177THF1_9BASI</name>
<dbReference type="PANTHER" id="PTHR10196:SF57">
    <property type="entry name" value="XYLULOSE KINASE"/>
    <property type="match status" value="1"/>
</dbReference>
<keyword evidence="2" id="KW-0418">Kinase</keyword>
<evidence type="ECO:0000256" key="3">
    <source>
        <dbReference type="SAM" id="MobiDB-lite"/>
    </source>
</evidence>
<sequence length="772" mass="82649">MSSDDRPGHLVLAIDLQLHQLSALVYDPTTSPPCSISQNQDQLQQATQPASDNGAYSRALWQKTIKLDEDFPEFQTKRGSYKPSTFDEARPRDFAMTPVGVIVRALDALLQALSQASSGRSSPDKESDSASAVTESSPTYGLMGRIGTIGVSGSVDVPILLSNTAATLLKALQPDKPLAAQLGCPSFFATPFIPNINDWTLDSEAITIQQVWEDLDQNFHSRAASNASGTLVDGHEGNVVGQRRRVDPVCLRFAAALLRFRLAAETDLAASASGPGHLLGQGTNQGGCPLSSPWLRMGRVTSLAGLITTLLTGEVARWRPDEAALSMLYDCQRADWNEVLLKILEGNGAVQLATSLGSVDHSTHPEAVGLGSWLSQRYRFATGCKVVPQISSHAAAVTACLLEPGDGILQLGTDDVLIIAVDSDFEPSQSTTLVPFSHFAQHGSRAPSYLAVAQYWDAGVARKIVRAAYCNDRWSVMDRLVNAVPVGGSIGLDNKLFTRVVSKCGIQDIRRFERGCRVTEFSDLRANARCLLEGQALSVRAGLVAIRQAANCFISSKTLQQQHQPGPLATSNGVQKPKASRLFALGKPSGNKSIASIFSAALGSTLHIPTSYLNSNHEEDEDSDEQRRRRGRNHSESDGSSGRPSSGRGSSSTDAEHDFCPILLGTALCALAARWSTRSLYGSEAQLHSSAMAALEYFGCDVQGSPSLDGSSPPSDRVESAVLECKEVSCMELSNFYAALAPEHERLLGVGNFGRLQSDGIGSAYETTSHMS</sequence>